<dbReference type="SUPFAM" id="SSF52047">
    <property type="entry name" value="RNI-like"/>
    <property type="match status" value="1"/>
</dbReference>
<reference evidence="10" key="1">
    <citation type="submission" date="2023-07" db="EMBL/GenBank/DDBJ databases">
        <title>A chromosome-level genome assembly of Lolium multiflorum.</title>
        <authorList>
            <person name="Chen Y."/>
            <person name="Copetti D."/>
            <person name="Kolliker R."/>
            <person name="Studer B."/>
        </authorList>
    </citation>
    <scope>NUCLEOTIDE SEQUENCE</scope>
    <source>
        <strain evidence="10">02402/16</strain>
        <tissue evidence="10">Leaf</tissue>
    </source>
</reference>
<evidence type="ECO:0000256" key="4">
    <source>
        <dbReference type="ARBA" id="ARBA00022741"/>
    </source>
</evidence>
<organism evidence="10 11">
    <name type="scientific">Lolium multiflorum</name>
    <name type="common">Italian ryegrass</name>
    <name type="synonym">Lolium perenne subsp. multiflorum</name>
    <dbReference type="NCBI Taxonomy" id="4521"/>
    <lineage>
        <taxon>Eukaryota</taxon>
        <taxon>Viridiplantae</taxon>
        <taxon>Streptophyta</taxon>
        <taxon>Embryophyta</taxon>
        <taxon>Tracheophyta</taxon>
        <taxon>Spermatophyta</taxon>
        <taxon>Magnoliopsida</taxon>
        <taxon>Liliopsida</taxon>
        <taxon>Poales</taxon>
        <taxon>Poaceae</taxon>
        <taxon>BOP clade</taxon>
        <taxon>Pooideae</taxon>
        <taxon>Poodae</taxon>
        <taxon>Poeae</taxon>
        <taxon>Poeae Chloroplast Group 2 (Poeae type)</taxon>
        <taxon>Loliodinae</taxon>
        <taxon>Loliinae</taxon>
        <taxon>Lolium</taxon>
    </lineage>
</organism>
<dbReference type="InterPro" id="IPR003591">
    <property type="entry name" value="Leu-rich_rpt_typical-subtyp"/>
</dbReference>
<dbReference type="GO" id="GO:0005524">
    <property type="term" value="F:ATP binding"/>
    <property type="evidence" value="ECO:0007669"/>
    <property type="project" value="UniProtKB-KW"/>
</dbReference>
<dbReference type="InterPro" id="IPR058922">
    <property type="entry name" value="WHD_DRP"/>
</dbReference>
<evidence type="ECO:0000256" key="2">
    <source>
        <dbReference type="ARBA" id="ARBA00022614"/>
    </source>
</evidence>
<dbReference type="Pfam" id="PF25019">
    <property type="entry name" value="LRR_R13L1-DRL21"/>
    <property type="match status" value="1"/>
</dbReference>
<dbReference type="Proteomes" id="UP001231189">
    <property type="component" value="Unassembled WGS sequence"/>
</dbReference>
<dbReference type="Gene3D" id="1.10.8.430">
    <property type="entry name" value="Helical domain of apoptotic protease-activating factors"/>
    <property type="match status" value="1"/>
</dbReference>
<dbReference type="AlphaFoldDB" id="A0AAD8TJ64"/>
<evidence type="ECO:0000256" key="5">
    <source>
        <dbReference type="ARBA" id="ARBA00022821"/>
    </source>
</evidence>
<dbReference type="SUPFAM" id="SSF52540">
    <property type="entry name" value="P-loop containing nucleoside triphosphate hydrolases"/>
    <property type="match status" value="1"/>
</dbReference>
<dbReference type="InterPro" id="IPR032675">
    <property type="entry name" value="LRR_dom_sf"/>
</dbReference>
<keyword evidence="4" id="KW-0547">Nucleotide-binding</keyword>
<comment type="similarity">
    <text evidence="1">Belongs to the disease resistance NB-LRR family.</text>
</comment>
<feature type="domain" description="Disease resistance protein winged helix" evidence="8">
    <location>
        <begin position="232"/>
        <end position="282"/>
    </location>
</feature>
<dbReference type="SMART" id="SM00369">
    <property type="entry name" value="LRR_TYP"/>
    <property type="match status" value="2"/>
</dbReference>
<dbReference type="GO" id="GO:0006952">
    <property type="term" value="P:defense response"/>
    <property type="evidence" value="ECO:0007669"/>
    <property type="project" value="UniProtKB-KW"/>
</dbReference>
<sequence>MASGVVVVAGKAIATSVISYIINKAFDYLKDNKTSGGLKITKERLERVLPQIQVVFDAVDTEQIRNQSEALDAWLWQLRDAVEEAEDALDDLDYCKLEEEVKSQDNKVRGSLHKYKGKVIQQVNHAFNTGSLKRLRRSVMTLDEVAAGVDRFFQGGCQSLRLSGMEEADLLLLLNMHAFSRVDPDDYRNLQQISKKMVNKLSGSPLAAKVLGGLLNNKMDSSTWNKILASDKYYEFTKKELVHLWMGSGLIQQPVDDIMPEDIGLGYLDTLSRKSFFDIKSRPCRSRAIKVRHICIEMISPAVVEQISHANKLRTLLMHFEDQDEALQEHIIRKVLGVAKSLRVLSLTTNSPCKLPNAVGGLMHLRYLSLTWGQKRMTHFGWFPKPVYKLYHLQVMKFDNPQLTAPEKREMEGVCNLVNLRHLQLSYGIIPMIPYVGKLTSLEELHNFCIKQESGYTIGELKNLKKLCHLYVSDLDKVKSAEEAAEVMLDQKENLLAVRLGWSASSYNSSEQSQAEMVLDKLQPHPNSHKLKIDGYPGSRSPCWLQNPTLINLTYVYICNCERLQHLPPLGQLDSLQYLYIINLASVECVDSSFYGNDKPAGLQYLKVLEIESMPKLVEWVGSEGVNLFPRLDTLIVRNCEVLRSLPSVPISIQHVEIHCAGLRAMPTFFVSCDTNSSSSLDLALSKLMIFHCPNLETLWQGCSLCAVEELSIQQCTSLSCLPEDSFGSLSSLKTLQIVKCPNLVTGEIRLPPTVKTITLGLCGDAETPLLHSMRGLNLLERLFLDGCLLAHLPSEVFACLVGLTDMMISDCAITSLPSAEAFAKMKNLINICIWDCKELVSINGIQGISSLMSLQISGCSKITADSYVEMVDDSTDFPGLALKLDELDIDNPSLLLREPLRSISCVKKLRIVGGAELRHLPEEWLLQNQALKELEVSDASHLICLAPQLANMSSIESFHISNAKLIQSLPGMPISLRYLQINNCHPELKKRCRKNGGPDWMKIAHICNVNIS</sequence>
<dbReference type="InterPro" id="IPR056789">
    <property type="entry name" value="LRR_R13L1-DRL21"/>
</dbReference>
<dbReference type="InterPro" id="IPR042197">
    <property type="entry name" value="Apaf_helical"/>
</dbReference>
<evidence type="ECO:0000259" key="7">
    <source>
        <dbReference type="Pfam" id="PF18052"/>
    </source>
</evidence>
<evidence type="ECO:0000313" key="11">
    <source>
        <dbReference type="Proteomes" id="UP001231189"/>
    </source>
</evidence>
<feature type="domain" description="R13L1/DRL21-like LRR repeat region" evidence="9">
    <location>
        <begin position="458"/>
        <end position="583"/>
    </location>
</feature>
<keyword evidence="6" id="KW-0067">ATP-binding</keyword>
<comment type="caution">
    <text evidence="10">The sequence shown here is derived from an EMBL/GenBank/DDBJ whole genome shotgun (WGS) entry which is preliminary data.</text>
</comment>
<dbReference type="Pfam" id="PF18052">
    <property type="entry name" value="Rx_N"/>
    <property type="match status" value="1"/>
</dbReference>
<protein>
    <recommendedName>
        <fullName evidence="12">Rx N-terminal domain-containing protein</fullName>
    </recommendedName>
</protein>
<dbReference type="EMBL" id="JAUUTY010000002">
    <property type="protein sequence ID" value="KAK1683575.1"/>
    <property type="molecule type" value="Genomic_DNA"/>
</dbReference>
<dbReference type="InterPro" id="IPR041118">
    <property type="entry name" value="Rx_N"/>
</dbReference>
<dbReference type="Gene3D" id="1.20.5.4130">
    <property type="match status" value="1"/>
</dbReference>
<evidence type="ECO:0000256" key="1">
    <source>
        <dbReference type="ARBA" id="ARBA00008894"/>
    </source>
</evidence>
<evidence type="ECO:0008006" key="12">
    <source>
        <dbReference type="Google" id="ProtNLM"/>
    </source>
</evidence>
<gene>
    <name evidence="10" type="ORF">QYE76_044423</name>
</gene>
<evidence type="ECO:0000313" key="10">
    <source>
        <dbReference type="EMBL" id="KAK1683575.1"/>
    </source>
</evidence>
<dbReference type="Gene3D" id="3.80.10.10">
    <property type="entry name" value="Ribonuclease Inhibitor"/>
    <property type="match status" value="4"/>
</dbReference>
<evidence type="ECO:0000259" key="9">
    <source>
        <dbReference type="Pfam" id="PF25019"/>
    </source>
</evidence>
<feature type="domain" description="Disease resistance N-terminal" evidence="7">
    <location>
        <begin position="17"/>
        <end position="106"/>
    </location>
</feature>
<keyword evidence="3" id="KW-0677">Repeat</keyword>
<evidence type="ECO:0000256" key="6">
    <source>
        <dbReference type="ARBA" id="ARBA00022840"/>
    </source>
</evidence>
<dbReference type="GO" id="GO:0051707">
    <property type="term" value="P:response to other organism"/>
    <property type="evidence" value="ECO:0007669"/>
    <property type="project" value="UniProtKB-ARBA"/>
</dbReference>
<keyword evidence="5" id="KW-0611">Plant defense</keyword>
<accession>A0AAD8TJ64</accession>
<evidence type="ECO:0000259" key="8">
    <source>
        <dbReference type="Pfam" id="PF23559"/>
    </source>
</evidence>
<dbReference type="PANTHER" id="PTHR36766:SF30">
    <property type="entry name" value="TIR-NBS TYPE DISEASE RESISTANCE PROTEIN-RELATED"/>
    <property type="match status" value="1"/>
</dbReference>
<dbReference type="PANTHER" id="PTHR36766">
    <property type="entry name" value="PLANT BROAD-SPECTRUM MILDEW RESISTANCE PROTEIN RPW8"/>
    <property type="match status" value="1"/>
</dbReference>
<keyword evidence="11" id="KW-1185">Reference proteome</keyword>
<dbReference type="SUPFAM" id="SSF52058">
    <property type="entry name" value="L domain-like"/>
    <property type="match status" value="2"/>
</dbReference>
<name>A0AAD8TJ64_LOLMU</name>
<dbReference type="InterPro" id="IPR027417">
    <property type="entry name" value="P-loop_NTPase"/>
</dbReference>
<keyword evidence="2" id="KW-0433">Leucine-rich repeat</keyword>
<evidence type="ECO:0000256" key="3">
    <source>
        <dbReference type="ARBA" id="ARBA00022737"/>
    </source>
</evidence>
<dbReference type="Pfam" id="PF23559">
    <property type="entry name" value="WHD_DRP"/>
    <property type="match status" value="1"/>
</dbReference>
<proteinExistence type="inferred from homology"/>